<feature type="transmembrane region" description="Helical" evidence="1">
    <location>
        <begin position="12"/>
        <end position="34"/>
    </location>
</feature>
<feature type="transmembrane region" description="Helical" evidence="1">
    <location>
        <begin position="97"/>
        <end position="118"/>
    </location>
</feature>
<proteinExistence type="predicted"/>
<sequence>MRRVSAPAEYRLRSGSGAFLTDLICVVVFCTIGRRSHAEGITVAGVAETAWPFLAGTVVGWLISRGWRQPASLVPTGVVVWVSTVVIGMVLRKLTSAGVAVSFVVVATLVTAVLLLGWRALAAALHRRQSA</sequence>
<dbReference type="Pfam" id="PF11255">
    <property type="entry name" value="DUF3054"/>
    <property type="match status" value="1"/>
</dbReference>
<name>A0ABR4Z0P5_9MYCO</name>
<feature type="transmembrane region" description="Helical" evidence="1">
    <location>
        <begin position="40"/>
        <end position="63"/>
    </location>
</feature>
<dbReference type="EMBL" id="JTLZ01000001">
    <property type="protein sequence ID" value="KHO28046.1"/>
    <property type="molecule type" value="Genomic_DNA"/>
</dbReference>
<comment type="caution">
    <text evidence="2">The sequence shown here is derived from an EMBL/GenBank/DDBJ whole genome shotgun (WGS) entry which is preliminary data.</text>
</comment>
<evidence type="ECO:0000313" key="2">
    <source>
        <dbReference type="EMBL" id="KHO28046.1"/>
    </source>
</evidence>
<feature type="transmembrane region" description="Helical" evidence="1">
    <location>
        <begin position="70"/>
        <end position="91"/>
    </location>
</feature>
<gene>
    <name evidence="2" type="ORF">QQ44_00215</name>
</gene>
<keyword evidence="3" id="KW-1185">Reference proteome</keyword>
<keyword evidence="1" id="KW-0812">Transmembrane</keyword>
<reference evidence="2 3" key="1">
    <citation type="submission" date="2014-11" db="EMBL/GenBank/DDBJ databases">
        <title>Mycobacterium setense Manresensis Genome.</title>
        <authorList>
            <person name="Rech G."/>
            <person name="Sumoy L."/>
        </authorList>
    </citation>
    <scope>NUCLEOTIDE SEQUENCE [LARGE SCALE GENOMIC DNA]</scope>
    <source>
        <strain evidence="2 3">Manresensis</strain>
    </source>
</reference>
<keyword evidence="1" id="KW-1133">Transmembrane helix</keyword>
<keyword evidence="1" id="KW-0472">Membrane</keyword>
<dbReference type="Proteomes" id="UP000031004">
    <property type="component" value="Unassembled WGS sequence"/>
</dbReference>
<evidence type="ECO:0000313" key="3">
    <source>
        <dbReference type="Proteomes" id="UP000031004"/>
    </source>
</evidence>
<evidence type="ECO:0000256" key="1">
    <source>
        <dbReference type="SAM" id="Phobius"/>
    </source>
</evidence>
<accession>A0ABR4Z0P5</accession>
<dbReference type="RefSeq" id="WP_039312696.1">
    <property type="nucleotide sequence ID" value="NZ_JTLZ01000001.1"/>
</dbReference>
<dbReference type="InterPro" id="IPR021414">
    <property type="entry name" value="DUF3054"/>
</dbReference>
<organism evidence="2 3">
    <name type="scientific">Mycolicibacterium setense</name>
    <dbReference type="NCBI Taxonomy" id="431269"/>
    <lineage>
        <taxon>Bacteria</taxon>
        <taxon>Bacillati</taxon>
        <taxon>Actinomycetota</taxon>
        <taxon>Actinomycetes</taxon>
        <taxon>Mycobacteriales</taxon>
        <taxon>Mycobacteriaceae</taxon>
        <taxon>Mycolicibacterium</taxon>
    </lineage>
</organism>
<protein>
    <submittedName>
        <fullName evidence="2">Membrane protein</fullName>
    </submittedName>
</protein>